<protein>
    <submittedName>
        <fullName evidence="2">Xylose isomerase</fullName>
    </submittedName>
</protein>
<dbReference type="InterPro" id="IPR050312">
    <property type="entry name" value="IolE/XylAMocC-like"/>
</dbReference>
<keyword evidence="2" id="KW-0413">Isomerase</keyword>
<dbReference type="EMBL" id="LILB01000005">
    <property type="protein sequence ID" value="KOO48696.1"/>
    <property type="molecule type" value="Genomic_DNA"/>
</dbReference>
<dbReference type="STRING" id="263475.AMD00_09655"/>
<dbReference type="OrthoDB" id="3185623at2"/>
<evidence type="ECO:0000313" key="2">
    <source>
        <dbReference type="EMBL" id="KOO48696.1"/>
    </source>
</evidence>
<feature type="domain" description="Xylose isomerase-like TIM barrel" evidence="1">
    <location>
        <begin position="26"/>
        <end position="295"/>
    </location>
</feature>
<evidence type="ECO:0000313" key="3">
    <source>
        <dbReference type="Proteomes" id="UP000036867"/>
    </source>
</evidence>
<dbReference type="Proteomes" id="UP000036867">
    <property type="component" value="Unassembled WGS sequence"/>
</dbReference>
<dbReference type="AlphaFoldDB" id="A0A0M0LCF3"/>
<accession>A0A0M0LCF3</accession>
<dbReference type="GeneID" id="301136368"/>
<dbReference type="InterPro" id="IPR013022">
    <property type="entry name" value="Xyl_isomerase-like_TIM-brl"/>
</dbReference>
<organism evidence="2 3">
    <name type="scientific">Viridibacillus arvi</name>
    <dbReference type="NCBI Taxonomy" id="263475"/>
    <lineage>
        <taxon>Bacteria</taxon>
        <taxon>Bacillati</taxon>
        <taxon>Bacillota</taxon>
        <taxon>Bacilli</taxon>
        <taxon>Bacillales</taxon>
        <taxon>Caryophanaceae</taxon>
        <taxon>Viridibacillus</taxon>
    </lineage>
</organism>
<dbReference type="PATRIC" id="fig|263475.3.peg.3139"/>
<dbReference type="SUPFAM" id="SSF51658">
    <property type="entry name" value="Xylose isomerase-like"/>
    <property type="match status" value="1"/>
</dbReference>
<reference evidence="3" key="1">
    <citation type="submission" date="2015-08" db="EMBL/GenBank/DDBJ databases">
        <title>Fjat-10028 dsm 16317.</title>
        <authorList>
            <person name="Liu B."/>
            <person name="Wang J."/>
            <person name="Zhu Y."/>
            <person name="Liu G."/>
            <person name="Chen Q."/>
            <person name="Chen Z."/>
            <person name="Lan J."/>
            <person name="Che J."/>
            <person name="Ge C."/>
            <person name="Shi H."/>
            <person name="Pan Z."/>
            <person name="Liu X."/>
        </authorList>
    </citation>
    <scope>NUCLEOTIDE SEQUENCE [LARGE SCALE GENOMIC DNA]</scope>
    <source>
        <strain evidence="3">DSM 16317</strain>
    </source>
</reference>
<dbReference type="InterPro" id="IPR036237">
    <property type="entry name" value="Xyl_isomerase-like_sf"/>
</dbReference>
<evidence type="ECO:0000259" key="1">
    <source>
        <dbReference type="Pfam" id="PF01261"/>
    </source>
</evidence>
<dbReference type="PANTHER" id="PTHR12110:SF41">
    <property type="entry name" value="INOSOSE DEHYDRATASE"/>
    <property type="match status" value="1"/>
</dbReference>
<dbReference type="Pfam" id="PF01261">
    <property type="entry name" value="AP_endonuc_2"/>
    <property type="match status" value="1"/>
</dbReference>
<keyword evidence="3" id="KW-1185">Reference proteome</keyword>
<comment type="caution">
    <text evidence="2">The sequence shown here is derived from an EMBL/GenBank/DDBJ whole genome shotgun (WGS) entry which is preliminary data.</text>
</comment>
<gene>
    <name evidence="2" type="ORF">AMD00_09655</name>
</gene>
<dbReference type="GO" id="GO:0016853">
    <property type="term" value="F:isomerase activity"/>
    <property type="evidence" value="ECO:0007669"/>
    <property type="project" value="UniProtKB-KW"/>
</dbReference>
<proteinExistence type="predicted"/>
<dbReference type="Gene3D" id="3.20.20.150">
    <property type="entry name" value="Divalent-metal-dependent TIM barrel enzymes"/>
    <property type="match status" value="1"/>
</dbReference>
<name>A0A0M0LCF3_9BACL</name>
<sequence length="296" mass="32632">MTSTLQLSNKIGVIVDSLGLPLYEGLKKAKDIGADGVQIYAVSGEMAPENMSTSARKELRDYLTSIDLDISALCGDLGGHGFQNKHDNALKVEKSKRILDMAVELGTNIVTTHIGIIPEDQNSEIYYALQQACEELGQYAKGLDAYFAIETGPEKAETLKQFLDSLSTNGVSVNFDPANMVMVTGDDPVTGVEILQDYIVHTHVKDGVQLKKTDPRDVYGFIGYGEGVDHRKIAEMVAAGEYFRELPLGQGDVNFDRYFKALQSINYTGYLTIEREVKDAPEADISQAVEFIRKYK</sequence>
<dbReference type="PANTHER" id="PTHR12110">
    <property type="entry name" value="HYDROXYPYRUVATE ISOMERASE"/>
    <property type="match status" value="1"/>
</dbReference>
<dbReference type="RefSeq" id="WP_053416879.1">
    <property type="nucleotide sequence ID" value="NZ_LILB01000005.1"/>
</dbReference>